<dbReference type="Proteomes" id="UP000005018">
    <property type="component" value="Chromosome 4"/>
</dbReference>
<dbReference type="OrthoDB" id="541883at2759"/>
<dbReference type="KEGG" id="cot:CORT_0D07180"/>
<dbReference type="GeneID" id="14540092"/>
<feature type="region of interest" description="Disordered" evidence="1">
    <location>
        <begin position="427"/>
        <end position="571"/>
    </location>
</feature>
<dbReference type="InterPro" id="IPR019236">
    <property type="entry name" value="APP1_cat"/>
</dbReference>
<feature type="compositionally biased region" description="Basic and acidic residues" evidence="1">
    <location>
        <begin position="427"/>
        <end position="445"/>
    </location>
</feature>
<accession>H8X5U3</accession>
<dbReference type="PIRSF" id="PIRSF037464">
    <property type="entry name" value="UCP037464_APP1"/>
    <property type="match status" value="1"/>
</dbReference>
<feature type="compositionally biased region" description="Low complexity" evidence="1">
    <location>
        <begin position="514"/>
        <end position="535"/>
    </location>
</feature>
<dbReference type="GO" id="GO:0008195">
    <property type="term" value="F:phosphatidate phosphatase activity"/>
    <property type="evidence" value="ECO:0007669"/>
    <property type="project" value="InterPro"/>
</dbReference>
<keyword evidence="4" id="KW-1185">Reference proteome</keyword>
<dbReference type="PANTHER" id="PTHR28208">
    <property type="entry name" value="PHOSPHATIDATE PHOSPHATASE APP1"/>
    <property type="match status" value="1"/>
</dbReference>
<gene>
    <name evidence="3" type="ORF">CORT_0D07180</name>
</gene>
<organism evidence="3 4">
    <name type="scientific">Candida orthopsilosis (strain 90-125)</name>
    <name type="common">Yeast</name>
    <dbReference type="NCBI Taxonomy" id="1136231"/>
    <lineage>
        <taxon>Eukaryota</taxon>
        <taxon>Fungi</taxon>
        <taxon>Dikarya</taxon>
        <taxon>Ascomycota</taxon>
        <taxon>Saccharomycotina</taxon>
        <taxon>Pichiomycetes</taxon>
        <taxon>Debaryomycetaceae</taxon>
        <taxon>Candida/Lodderomyces clade</taxon>
        <taxon>Candida</taxon>
    </lineage>
</organism>
<evidence type="ECO:0000313" key="3">
    <source>
        <dbReference type="EMBL" id="CCG23551.1"/>
    </source>
</evidence>
<feature type="region of interest" description="Disordered" evidence="1">
    <location>
        <begin position="129"/>
        <end position="161"/>
    </location>
</feature>
<evidence type="ECO:0000259" key="2">
    <source>
        <dbReference type="Pfam" id="PF09949"/>
    </source>
</evidence>
<sequence>MNTESNPMSRRQRLIGLAKSTRDNYIPKITGSVTSFASGASKAFTNPREVYDEEGKVVLPKDTRIKLYPTYTRKLEDKYYVDVAGWMSAPGAMNRKNRVMMSVIKQLMKRDNQDVESQFQNETAYLPAHQVHHKESESDNESIHSVASDQSTNSSPGTPNSDAIINERLADFFAKSIPNTEIKITIGSESQHEKVAHEKLMTDGYGYFHTTIEVNYKPSVIFASSMVTETVFAAQNIMIVPSNGLGVISDIDDTVKLTGVVGDKRLLLRNLLLQDFEAWKIPSIVKWYMDLSKKRDISFFYVSNSPWQLFPSISEYFNLVGLPKGSIHLKRYLGSMISSLLEPSSSRKKTMLHKILRDFPDKKFVCIGDSGEYDLEAYVDLAISYPNRVLSIYIRYVENSLSLEDDRRILKELLRLLAKRRTDVSRNYRENEEVSQKRDNAHEVDLIDLSDSPVLPPTAASSNLSKKKPPMKPKKPKNLQSSSSSRESPPASQSGESTPPALRSAVSSPPESRSAGSPQPASVPPSSNVSSDGNSMIDEYRPPLPPRRSRTKSRSGYDYEPGSIYDSPGFMELEDRDKKGAEWVRRVSTAITALKNTNTQIHIFMDSDDKFFESSCNKLDEDVRVK</sequence>
<dbReference type="PANTHER" id="PTHR28208:SF3">
    <property type="entry name" value="PHOSPHATIDATE PHOSPHATASE APP1"/>
    <property type="match status" value="1"/>
</dbReference>
<protein>
    <submittedName>
        <fullName evidence="3">App1 protein</fullName>
    </submittedName>
</protein>
<reference evidence="3 4" key="1">
    <citation type="journal article" date="2012" name="PLoS ONE">
        <title>Sequence and analysis of the genome of the pathogenic yeast Candida orthopsilosis.</title>
        <authorList>
            <person name="Riccombeni A."/>
            <person name="Vidanes G."/>
            <person name="Proux-Wera E."/>
            <person name="Wolfe K.H."/>
            <person name="Butler G."/>
        </authorList>
    </citation>
    <scope>NUCLEOTIDE SEQUENCE [LARGE SCALE GENOMIC DNA]</scope>
    <source>
        <strain evidence="3 4">Co 90-125</strain>
    </source>
</reference>
<dbReference type="GO" id="GO:0030479">
    <property type="term" value="C:actin cortical patch"/>
    <property type="evidence" value="ECO:0007669"/>
    <property type="project" value="TreeGrafter"/>
</dbReference>
<feature type="compositionally biased region" description="Polar residues" evidence="1">
    <location>
        <begin position="143"/>
        <end position="161"/>
    </location>
</feature>
<evidence type="ECO:0000256" key="1">
    <source>
        <dbReference type="SAM" id="MobiDB-lite"/>
    </source>
</evidence>
<feature type="compositionally biased region" description="Basic residues" evidence="1">
    <location>
        <begin position="465"/>
        <end position="477"/>
    </location>
</feature>
<dbReference type="HOGENOM" id="CLU_022324_0_0_1"/>
<proteinExistence type="predicted"/>
<feature type="compositionally biased region" description="Low complexity" evidence="1">
    <location>
        <begin position="480"/>
        <end position="494"/>
    </location>
</feature>
<dbReference type="InterPro" id="IPR052935">
    <property type="entry name" value="Mg2+_PAP"/>
</dbReference>
<dbReference type="InterPro" id="IPR017210">
    <property type="entry name" value="APP1"/>
</dbReference>
<feature type="domain" description="Phosphatidate phosphatase APP1 catalytic" evidence="2">
    <location>
        <begin position="246"/>
        <end position="395"/>
    </location>
</feature>
<evidence type="ECO:0000313" key="4">
    <source>
        <dbReference type="Proteomes" id="UP000005018"/>
    </source>
</evidence>
<name>H8X5U3_CANO9</name>
<dbReference type="EMBL" id="HE681722">
    <property type="protein sequence ID" value="CCG23551.1"/>
    <property type="molecule type" value="Genomic_DNA"/>
</dbReference>
<dbReference type="RefSeq" id="XP_003869684.1">
    <property type="nucleotide sequence ID" value="XM_003869635.1"/>
</dbReference>
<dbReference type="AlphaFoldDB" id="H8X5U3"/>
<dbReference type="eggNOG" id="ENOG502QT5E">
    <property type="taxonomic scope" value="Eukaryota"/>
</dbReference>
<dbReference type="Pfam" id="PF09949">
    <property type="entry name" value="APP1_cat"/>
    <property type="match status" value="1"/>
</dbReference>